<organism evidence="1 2">
    <name type="scientific">Streblomastix strix</name>
    <dbReference type="NCBI Taxonomy" id="222440"/>
    <lineage>
        <taxon>Eukaryota</taxon>
        <taxon>Metamonada</taxon>
        <taxon>Preaxostyla</taxon>
        <taxon>Oxymonadida</taxon>
        <taxon>Streblomastigidae</taxon>
        <taxon>Streblomastix</taxon>
    </lineage>
</organism>
<dbReference type="EMBL" id="SNRW01001403">
    <property type="protein sequence ID" value="KAA6396528.1"/>
    <property type="molecule type" value="Genomic_DNA"/>
</dbReference>
<name>A0A5J4WNW2_9EUKA</name>
<evidence type="ECO:0000313" key="2">
    <source>
        <dbReference type="Proteomes" id="UP000324800"/>
    </source>
</evidence>
<accession>A0A5J4WNW2</accession>
<comment type="caution">
    <text evidence="1">The sequence shown here is derived from an EMBL/GenBank/DDBJ whole genome shotgun (WGS) entry which is preliminary data.</text>
</comment>
<dbReference type="AlphaFoldDB" id="A0A5J4WNW2"/>
<evidence type="ECO:0000313" key="1">
    <source>
        <dbReference type="EMBL" id="KAA6396528.1"/>
    </source>
</evidence>
<gene>
    <name evidence="1" type="ORF">EZS28_007942</name>
</gene>
<dbReference type="OrthoDB" id="5988713at2759"/>
<protein>
    <submittedName>
        <fullName evidence="1">Uncharacterized protein</fullName>
    </submittedName>
</protein>
<proteinExistence type="predicted"/>
<sequence length="379" mass="44423">MRAPTTILTHLDLDDYKRFIRNHINQMQEKTILDTKKKIVGIFSIMIQVFRLSHAGAGKRTISSLKNQIMRRGIRYIDPEKINLNLCFFLAYSVITMPDIKADGSAIASKRYKEHSSRKAIDANKYEDQTIPQHYEIPVIGFNSSNSNAKYVVDKHNITGIRLRFVDAMIYCTKMKLYQFIKDFTPKTTETTSTSNVNELNQSLTPTKLKFPDEFINYENYNEILNNPQPFPIEAQDYLRHYNLEDTRLMIQPLDYLIDMFFNYKIDMLQFKSMSEGANAIKMLLLIAISNWIKITCQKMIMLYLCLHLVIRTLKFKIIWKKIKKEIETQATISRNQIMRSTENYFYPQDAIYLKHDSQAKFLKHQIESTTTGAIQQIT</sequence>
<reference evidence="1 2" key="1">
    <citation type="submission" date="2019-03" db="EMBL/GenBank/DDBJ databases">
        <title>Single cell metagenomics reveals metabolic interactions within the superorganism composed of flagellate Streblomastix strix and complex community of Bacteroidetes bacteria on its surface.</title>
        <authorList>
            <person name="Treitli S.C."/>
            <person name="Kolisko M."/>
            <person name="Husnik F."/>
            <person name="Keeling P."/>
            <person name="Hampl V."/>
        </authorList>
    </citation>
    <scope>NUCLEOTIDE SEQUENCE [LARGE SCALE GENOMIC DNA]</scope>
    <source>
        <strain evidence="1">ST1C</strain>
    </source>
</reference>
<dbReference type="Proteomes" id="UP000324800">
    <property type="component" value="Unassembled WGS sequence"/>
</dbReference>